<evidence type="ECO:0000313" key="5">
    <source>
        <dbReference type="Proteomes" id="UP000799750"/>
    </source>
</evidence>
<comment type="catalytic activity">
    <reaction evidence="1">
        <text>RNA(n) + a ribonucleoside 5'-triphosphate = RNA(n+1) + diphosphate</text>
        <dbReference type="Rhea" id="RHEA:21248"/>
        <dbReference type="Rhea" id="RHEA-COMP:14527"/>
        <dbReference type="Rhea" id="RHEA-COMP:17342"/>
        <dbReference type="ChEBI" id="CHEBI:33019"/>
        <dbReference type="ChEBI" id="CHEBI:61557"/>
        <dbReference type="ChEBI" id="CHEBI:140395"/>
        <dbReference type="EC" id="2.7.7.48"/>
    </reaction>
</comment>
<keyword evidence="1" id="KW-0548">Nucleotidyltransferase</keyword>
<name>A0A6A6QHL8_9PEZI</name>
<feature type="region of interest" description="Disordered" evidence="2">
    <location>
        <begin position="422"/>
        <end position="441"/>
    </location>
</feature>
<keyword evidence="1" id="KW-0694">RNA-binding</keyword>
<feature type="compositionally biased region" description="Polar residues" evidence="2">
    <location>
        <begin position="201"/>
        <end position="215"/>
    </location>
</feature>
<organism evidence="4 5">
    <name type="scientific">Lophium mytilinum</name>
    <dbReference type="NCBI Taxonomy" id="390894"/>
    <lineage>
        <taxon>Eukaryota</taxon>
        <taxon>Fungi</taxon>
        <taxon>Dikarya</taxon>
        <taxon>Ascomycota</taxon>
        <taxon>Pezizomycotina</taxon>
        <taxon>Dothideomycetes</taxon>
        <taxon>Pleosporomycetidae</taxon>
        <taxon>Mytilinidiales</taxon>
        <taxon>Mytilinidiaceae</taxon>
        <taxon>Lophium</taxon>
    </lineage>
</organism>
<dbReference type="PANTHER" id="PTHR23079">
    <property type="entry name" value="RNA-DEPENDENT RNA POLYMERASE"/>
    <property type="match status" value="1"/>
</dbReference>
<keyword evidence="1" id="KW-0808">Transferase</keyword>
<protein>
    <recommendedName>
        <fullName evidence="1">RNA-dependent RNA polymerase</fullName>
        <ecNumber evidence="1">2.7.7.48</ecNumber>
    </recommendedName>
</protein>
<dbReference type="GO" id="GO:0031380">
    <property type="term" value="C:nuclear RNA-directed RNA polymerase complex"/>
    <property type="evidence" value="ECO:0007669"/>
    <property type="project" value="TreeGrafter"/>
</dbReference>
<dbReference type="GO" id="GO:0003968">
    <property type="term" value="F:RNA-directed RNA polymerase activity"/>
    <property type="evidence" value="ECO:0007669"/>
    <property type="project" value="UniProtKB-KW"/>
</dbReference>
<feature type="region of interest" description="Disordered" evidence="2">
    <location>
        <begin position="373"/>
        <end position="399"/>
    </location>
</feature>
<dbReference type="EC" id="2.7.7.48" evidence="1"/>
<feature type="domain" description="RDRP core" evidence="3">
    <location>
        <begin position="561"/>
        <end position="1246"/>
    </location>
</feature>
<evidence type="ECO:0000256" key="1">
    <source>
        <dbReference type="RuleBase" id="RU363098"/>
    </source>
</evidence>
<keyword evidence="5" id="KW-1185">Reference proteome</keyword>
<feature type="region of interest" description="Disordered" evidence="2">
    <location>
        <begin position="171"/>
        <end position="254"/>
    </location>
</feature>
<accession>A0A6A6QHL8</accession>
<feature type="region of interest" description="Disordered" evidence="2">
    <location>
        <begin position="1415"/>
        <end position="1436"/>
    </location>
</feature>
<dbReference type="Proteomes" id="UP000799750">
    <property type="component" value="Unassembled WGS sequence"/>
</dbReference>
<gene>
    <name evidence="4" type="ORF">BU16DRAFT_564396</name>
</gene>
<evidence type="ECO:0000313" key="4">
    <source>
        <dbReference type="EMBL" id="KAF2491915.1"/>
    </source>
</evidence>
<feature type="compositionally biased region" description="Acidic residues" evidence="2">
    <location>
        <begin position="1425"/>
        <end position="1436"/>
    </location>
</feature>
<dbReference type="InterPro" id="IPR057596">
    <property type="entry name" value="RDRP_core"/>
</dbReference>
<dbReference type="Pfam" id="PF05183">
    <property type="entry name" value="RdRP"/>
    <property type="match status" value="1"/>
</dbReference>
<dbReference type="OrthoDB" id="10055769at2759"/>
<feature type="compositionally biased region" description="Polar residues" evidence="2">
    <location>
        <begin position="422"/>
        <end position="437"/>
    </location>
</feature>
<sequence>MNLYGRVQTHQRDESGPQLPPNTPTKQRNKSGEAMEAIVRKLEDRWELGLSIRGPDWTPSTSRRGPTDEVYGMIKRLYWSAEPALHEIVDLFWANAPDKRYSPERLEYLRSLLVEKIGTKRKSDQEGPRNNPAKILRSPLSSQVFGDLTEVRDLTEVQNNDSYQSYVTALQTRSGTPTDDEDDQGVYISAPPSPSMDAMNRRSNATQKTPAQGSGASPRKRKSESFADESPSKASRSSSGRKSRMGPPESPYLPARVYSSGTLFPASSANTSANTSFATDVAEVFSQADPRDVETADTSFASDIYEDAVEDDAGGGEVNYPNLRVSSSATMGSLDDDELWMALEAVKDVEEILSQPLEDLSIHKDDPIVNKDHAGHLPRSVEGPNRLEVSEEGENSRHEPVRLETLAEAAVPSVQHVIDESTTTAQPANQVSPSRAANRSPKRFPIEQHQIRDLPRQGLFVDNDPLEWKDAPFHVRWECLRIAQELGLQPLEVMGHYVSQFSDYDMFLTGVILKLPDTPGLRKMEKPSRKMWLAAQDNFEGYTFSGKVGFNETNIGSLFKLSLEPLQKLQSCRFQRAFGSDRLLYLTMPSPHNIPKTMSRIKDQEKSLRARFVEWLRGTDHSLLGRTWRAFHVEEKADKKSVRENRTFQYRVVLFATSGTDIRSESAEYDPRRHSLRPEFTIDGFLDWFMSFEENLGQKFCKAYARIDLGLSRTAPTIVFRPSQVRFVADTFADGSPEDSTFNDPRLEWPENDGVDPSKPPVMNDGCALISLGAMREIWRMQGKAGPVPSFCQARIGGAKGIWIASASSTTTNPAHRDIWIEITESQLKFNPHREDLNDDTYDSNRLTFEVVKFGTSVVNSELHLAFIPIMLDRGVPQATLIKLMNDRLDFERAELLQAVESPKTLRTWLNKQQAREEERQRDGDMLWQASMPLRLPEKLVFLLESGFSPAVSQYLADQTHRFLGYVLRDMKRNLRLPVGKAVNLIGIADPYGVLKPGEVHVNFSSNFIDEMTGESYTRLDGIDVLVGRQPSLRRSDMQRVRAVCKPELEHLVDVIVFPSRGSFPLAGKLQGGDYDGDIFWTCWEPELVKPFLNAPAPTTSPSAEGYKMKVDRRTLKDVLGSGPQRDVESYLAKSFEFRSAQTFLGRVKNFHEKLCYFENTIDSPGINLLSDIHDLIIDAAKNGIIVDEDWFYELISDPRIRSRNPKNPAYKAAMKDNWGKPKMGEKPKTYVYDASKPLDYLYFRVLSPHLDKTLSLIEESWTTSTCEDPHLMAAYDKEMAGQHEDELKLLRTKFAELYSTWVVRTKKMDGHDRKADDYNLAIEDCYEIYESILPSESAPSYWVEEDIPGRTPYWKLLKASALHNFQGKHTTFTYHCAGRELALTKAYASGRYRVLTEAMYGLLKPKKAKALTRDAGVPRGGEMAEYDDAPDDFEE</sequence>
<dbReference type="GO" id="GO:0003723">
    <property type="term" value="F:RNA binding"/>
    <property type="evidence" value="ECO:0007669"/>
    <property type="project" value="UniProtKB-KW"/>
</dbReference>
<keyword evidence="1" id="KW-0696">RNA-directed RNA polymerase</keyword>
<dbReference type="EMBL" id="MU004194">
    <property type="protein sequence ID" value="KAF2491915.1"/>
    <property type="molecule type" value="Genomic_DNA"/>
</dbReference>
<dbReference type="GO" id="GO:0030422">
    <property type="term" value="P:siRNA processing"/>
    <property type="evidence" value="ECO:0007669"/>
    <property type="project" value="TreeGrafter"/>
</dbReference>
<comment type="similarity">
    <text evidence="1">Belongs to the RdRP family.</text>
</comment>
<reference evidence="4" key="1">
    <citation type="journal article" date="2020" name="Stud. Mycol.">
        <title>101 Dothideomycetes genomes: a test case for predicting lifestyles and emergence of pathogens.</title>
        <authorList>
            <person name="Haridas S."/>
            <person name="Albert R."/>
            <person name="Binder M."/>
            <person name="Bloem J."/>
            <person name="Labutti K."/>
            <person name="Salamov A."/>
            <person name="Andreopoulos B."/>
            <person name="Baker S."/>
            <person name="Barry K."/>
            <person name="Bills G."/>
            <person name="Bluhm B."/>
            <person name="Cannon C."/>
            <person name="Castanera R."/>
            <person name="Culley D."/>
            <person name="Daum C."/>
            <person name="Ezra D."/>
            <person name="Gonzalez J."/>
            <person name="Henrissat B."/>
            <person name="Kuo A."/>
            <person name="Liang C."/>
            <person name="Lipzen A."/>
            <person name="Lutzoni F."/>
            <person name="Magnuson J."/>
            <person name="Mondo S."/>
            <person name="Nolan M."/>
            <person name="Ohm R."/>
            <person name="Pangilinan J."/>
            <person name="Park H.-J."/>
            <person name="Ramirez L."/>
            <person name="Alfaro M."/>
            <person name="Sun H."/>
            <person name="Tritt A."/>
            <person name="Yoshinaga Y."/>
            <person name="Zwiers L.-H."/>
            <person name="Turgeon B."/>
            <person name="Goodwin S."/>
            <person name="Spatafora J."/>
            <person name="Crous P."/>
            <person name="Grigoriev I."/>
        </authorList>
    </citation>
    <scope>NUCLEOTIDE SEQUENCE</scope>
    <source>
        <strain evidence="4">CBS 269.34</strain>
    </source>
</reference>
<evidence type="ECO:0000259" key="3">
    <source>
        <dbReference type="Pfam" id="PF05183"/>
    </source>
</evidence>
<feature type="region of interest" description="Disordered" evidence="2">
    <location>
        <begin position="1"/>
        <end position="33"/>
    </location>
</feature>
<dbReference type="InterPro" id="IPR007855">
    <property type="entry name" value="RDRP"/>
</dbReference>
<dbReference type="PANTHER" id="PTHR23079:SF55">
    <property type="entry name" value="RNA-DIRECTED RNA POLYMERASE"/>
    <property type="match status" value="1"/>
</dbReference>
<evidence type="ECO:0000256" key="2">
    <source>
        <dbReference type="SAM" id="MobiDB-lite"/>
    </source>
</evidence>
<proteinExistence type="inferred from homology"/>